<accession>A0ABQ8YTY1</accession>
<dbReference type="EMBL" id="JAOAOG010000119">
    <property type="protein sequence ID" value="KAJ6248006.1"/>
    <property type="molecule type" value="Genomic_DNA"/>
</dbReference>
<evidence type="ECO:0000313" key="3">
    <source>
        <dbReference type="Proteomes" id="UP001150062"/>
    </source>
</evidence>
<comment type="caution">
    <text evidence="2">The sequence shown here is derived from an EMBL/GenBank/DDBJ whole genome shotgun (WGS) entry which is preliminary data.</text>
</comment>
<reference evidence="2" key="1">
    <citation type="submission" date="2022-08" db="EMBL/GenBank/DDBJ databases">
        <title>Novel sulfate-reducing endosymbionts in the free-living metamonad Anaeramoeba.</title>
        <authorList>
            <person name="Jerlstrom-Hultqvist J."/>
            <person name="Cepicka I."/>
            <person name="Gallot-Lavallee L."/>
            <person name="Salas-Leiva D."/>
            <person name="Curtis B.A."/>
            <person name="Zahonova K."/>
            <person name="Pipaliya S."/>
            <person name="Dacks J."/>
            <person name="Roger A.J."/>
        </authorList>
    </citation>
    <scope>NUCLEOTIDE SEQUENCE</scope>
    <source>
        <strain evidence="2">Schooner1</strain>
    </source>
</reference>
<keyword evidence="3" id="KW-1185">Reference proteome</keyword>
<proteinExistence type="predicted"/>
<dbReference type="Proteomes" id="UP001150062">
    <property type="component" value="Unassembled WGS sequence"/>
</dbReference>
<gene>
    <name evidence="2" type="ORF">M0813_18104</name>
</gene>
<sequence length="245" mass="29568">MGNRAFSNTQIRVLSPSKYQQHLDRIENSREVVCIVNKTGKFENVNEKFKSLLRFHPQTDLSQETIFNFFPKKQPDSKKNSLKFLYEQLEQLSNSTSGWHKFNWCYQVENNILIPTRTIITIYQKFKQKRLTTREEKKQRSLSILNERPIQRSLTYSGLLIEERRNKYRTQNIRRKRTAQAKLYKPISFERIKPIHHRFRTPDLIPKNFSYLDFSKLKFKNKKRIQNDSNDNDNDNYNDNNNKKK</sequence>
<name>A0ABQ8YTY1_9EUKA</name>
<feature type="region of interest" description="Disordered" evidence="1">
    <location>
        <begin position="223"/>
        <end position="245"/>
    </location>
</feature>
<protein>
    <recommendedName>
        <fullName evidence="4">PAS domain-containing protein</fullName>
    </recommendedName>
</protein>
<evidence type="ECO:0000256" key="1">
    <source>
        <dbReference type="SAM" id="MobiDB-lite"/>
    </source>
</evidence>
<evidence type="ECO:0008006" key="4">
    <source>
        <dbReference type="Google" id="ProtNLM"/>
    </source>
</evidence>
<evidence type="ECO:0000313" key="2">
    <source>
        <dbReference type="EMBL" id="KAJ6248006.1"/>
    </source>
</evidence>
<dbReference type="Gene3D" id="3.30.450.20">
    <property type="entry name" value="PAS domain"/>
    <property type="match status" value="1"/>
</dbReference>
<organism evidence="2 3">
    <name type="scientific">Anaeramoeba flamelloides</name>
    <dbReference type="NCBI Taxonomy" id="1746091"/>
    <lineage>
        <taxon>Eukaryota</taxon>
        <taxon>Metamonada</taxon>
        <taxon>Anaeramoebidae</taxon>
        <taxon>Anaeramoeba</taxon>
    </lineage>
</organism>